<organism evidence="8 9">
    <name type="scientific">Apatococcus fuscideae</name>
    <dbReference type="NCBI Taxonomy" id="2026836"/>
    <lineage>
        <taxon>Eukaryota</taxon>
        <taxon>Viridiplantae</taxon>
        <taxon>Chlorophyta</taxon>
        <taxon>core chlorophytes</taxon>
        <taxon>Trebouxiophyceae</taxon>
        <taxon>Chlorellales</taxon>
        <taxon>Chlorellaceae</taxon>
        <taxon>Apatococcus</taxon>
    </lineage>
</organism>
<dbReference type="GO" id="GO:0005524">
    <property type="term" value="F:ATP binding"/>
    <property type="evidence" value="ECO:0007669"/>
    <property type="project" value="UniProtKB-KW"/>
</dbReference>
<dbReference type="GO" id="GO:0005874">
    <property type="term" value="C:microtubule"/>
    <property type="evidence" value="ECO:0007669"/>
    <property type="project" value="UniProtKB-KW"/>
</dbReference>
<evidence type="ECO:0000256" key="4">
    <source>
        <dbReference type="ARBA" id="ARBA00023054"/>
    </source>
</evidence>
<evidence type="ECO:0000256" key="6">
    <source>
        <dbReference type="SAM" id="Coils"/>
    </source>
</evidence>
<keyword evidence="1" id="KW-0493">Microtubule</keyword>
<dbReference type="EMBL" id="JALJOV010000536">
    <property type="protein sequence ID" value="KAK9862946.1"/>
    <property type="molecule type" value="Genomic_DNA"/>
</dbReference>
<evidence type="ECO:0000256" key="7">
    <source>
        <dbReference type="SAM" id="MobiDB-lite"/>
    </source>
</evidence>
<feature type="region of interest" description="Disordered" evidence="7">
    <location>
        <begin position="1"/>
        <end position="76"/>
    </location>
</feature>
<dbReference type="PANTHER" id="PTHR37739:SF8">
    <property type="entry name" value="KINESIN-LIKE PROTEIN KIN-12D"/>
    <property type="match status" value="1"/>
</dbReference>
<evidence type="ECO:0000256" key="5">
    <source>
        <dbReference type="ARBA" id="ARBA00023175"/>
    </source>
</evidence>
<evidence type="ECO:0000256" key="1">
    <source>
        <dbReference type="ARBA" id="ARBA00022701"/>
    </source>
</evidence>
<sequence>MPFFGYGERFKEAKEHTPGPGDYDPSKARGYKVDPKSGFIGKDRFSESEREEGERLEFSPPRERRNMPPAGMNDAGRKFSWATQRIHELEKELDACRNRIKELRATVDSEREEFQNVAAVQHELIQKYDKEQKRLEAALEEAKASVAGLTAQQQDLQSTAEKAASASTSAQTQLTSLQQAFQQLQKTHAEQHEELADKVNRLSEATDETGKLQELHAASSSKTARLEAELSSVKRHCTETVKELQQRTANNDTLQGELTARRGQLDSKARETATLNSKVELLQEEVESMTRQVASLIMRLAQQRQETDAEKREAESALAHHLEEMQEHVANLTQRMHADQAENAELKRQTAELNAHLAAEQSKARADTEASAQQASRLSADLQAAQEQGREAEANEAAKSMSQLRSKHDDLAEQLGASEARGQSLELELGSLRRQVAAAEERHRQLEAAHQETQQLCADLEALKQDLNASQSKLMTENSTLSSERSELQETAALLSTRSNDLQASLAELETEAQAAHVAHLKSAVTESSLELSKIQGKHTDLHSQHSKLQQQISTLNDEHAHLGKALADLESRNATVEKERGTLEEKDSHTALSQTHQSAQDSLEACQVDLAELQKQHAELDTSKQGLEVARQQLEQSLAAMEKSKSEIEAQCGILEQKLTVLNEAKRSLHEDLEGLRDKAGLNHELLDIQDAQRKLQSEHEELLSEHANLQTHLDASKSSSAVLEKQLAALMRLTQEHSVLIQQKQDAQDTVSKLEEQAEAQAEAYTESLAARDSAIADMRSGDEKRLQAIKFLQADLESMSQQRSDSDAAGAELMAHLEEAETRTLAAEEAAQAASQEAASAKQRLDDLQVGSSDITAKLQEERAAAAGVRDQVQAREIELQATKEEIEQLYRALEIADGRVAKAEQQAASAHERGAQEKMAELQEQIEAVGKESQRHIELSDKRKMLKSELRRLEDENSMQRDRITQMEHDLKELLNTKELGHNNPKQKIQYHLRLKQELEEMRSQCMLFLRERYYLEQCVRYLAAKTTIPQHAAQDFGGQTRSPLEKMPIQPKSMVQHPAYMTPVGRRSLALAGRGRRAAEDGGPIWQPKAEIQAAIESAVAQTQGSLDQLLAQAAANEGHAVTEDGQFSDENSPLPGGKQSGPPAFDRSPSRGHHAAPEGPLSPSKTPQQPLTETGLQVFNAAHDDNTDVIRAHHGSVEGDAPAAAPGMPGDLGTPGRPASPMPRRLTTTAEDANALEMRIVNKIVDIVSPRKRGRTLRLLQGIEGSPVTDAKRMLHQLPEISNASSEASFAVGGTTGASSRAASSIGRSILRPGSAANQWR</sequence>
<feature type="region of interest" description="Disordered" evidence="7">
    <location>
        <begin position="356"/>
        <end position="410"/>
    </location>
</feature>
<dbReference type="Gene3D" id="1.10.287.1490">
    <property type="match status" value="2"/>
</dbReference>
<gene>
    <name evidence="8" type="ORF">WJX84_004031</name>
</gene>
<feature type="coiled-coil region" evidence="6">
    <location>
        <begin position="86"/>
        <end position="194"/>
    </location>
</feature>
<proteinExistence type="predicted"/>
<feature type="compositionally biased region" description="Low complexity" evidence="7">
    <location>
        <begin position="1205"/>
        <end position="1218"/>
    </location>
</feature>
<keyword evidence="9" id="KW-1185">Reference proteome</keyword>
<evidence type="ECO:0000313" key="9">
    <source>
        <dbReference type="Proteomes" id="UP001485043"/>
    </source>
</evidence>
<dbReference type="SUPFAM" id="SSF57997">
    <property type="entry name" value="Tropomyosin"/>
    <property type="match status" value="1"/>
</dbReference>
<evidence type="ECO:0000256" key="3">
    <source>
        <dbReference type="ARBA" id="ARBA00022840"/>
    </source>
</evidence>
<evidence type="ECO:0000256" key="2">
    <source>
        <dbReference type="ARBA" id="ARBA00022741"/>
    </source>
</evidence>
<name>A0AAW1SZN1_9CHLO</name>
<evidence type="ECO:0000313" key="8">
    <source>
        <dbReference type="EMBL" id="KAK9862946.1"/>
    </source>
</evidence>
<keyword evidence="3" id="KW-0067">ATP-binding</keyword>
<feature type="region of interest" description="Disordered" evidence="7">
    <location>
        <begin position="1123"/>
        <end position="1177"/>
    </location>
</feature>
<feature type="region of interest" description="Disordered" evidence="7">
    <location>
        <begin position="569"/>
        <end position="601"/>
    </location>
</feature>
<feature type="region of interest" description="Disordered" evidence="7">
    <location>
        <begin position="1203"/>
        <end position="1230"/>
    </location>
</feature>
<feature type="coiled-coil region" evidence="6">
    <location>
        <begin position="820"/>
        <end position="974"/>
    </location>
</feature>
<dbReference type="InterPro" id="IPR044986">
    <property type="entry name" value="KIF15/KIN-12"/>
</dbReference>
<comment type="caution">
    <text evidence="8">The sequence shown here is derived from an EMBL/GenBank/DDBJ whole genome shotgun (WGS) entry which is preliminary data.</text>
</comment>
<dbReference type="Proteomes" id="UP001485043">
    <property type="component" value="Unassembled WGS sequence"/>
</dbReference>
<protein>
    <submittedName>
        <fullName evidence="8">Uncharacterized protein</fullName>
    </submittedName>
</protein>
<accession>A0AAW1SZN1</accession>
<keyword evidence="4 6" id="KW-0175">Coiled coil</keyword>
<dbReference type="PANTHER" id="PTHR37739">
    <property type="entry name" value="KINESIN-LIKE PROTEIN KIN-12D"/>
    <property type="match status" value="1"/>
</dbReference>
<keyword evidence="5" id="KW-0505">Motor protein</keyword>
<reference evidence="8 9" key="1">
    <citation type="journal article" date="2024" name="Nat. Commun.">
        <title>Phylogenomics reveals the evolutionary origins of lichenization in chlorophyte algae.</title>
        <authorList>
            <person name="Puginier C."/>
            <person name="Libourel C."/>
            <person name="Otte J."/>
            <person name="Skaloud P."/>
            <person name="Haon M."/>
            <person name="Grisel S."/>
            <person name="Petersen M."/>
            <person name="Berrin J.G."/>
            <person name="Delaux P.M."/>
            <person name="Dal Grande F."/>
            <person name="Keller J."/>
        </authorList>
    </citation>
    <scope>NUCLEOTIDE SEQUENCE [LARGE SCALE GENOMIC DNA]</scope>
    <source>
        <strain evidence="8 9">SAG 2523</strain>
    </source>
</reference>
<feature type="compositionally biased region" description="Basic and acidic residues" evidence="7">
    <location>
        <begin position="8"/>
        <end position="17"/>
    </location>
</feature>
<keyword evidence="2" id="KW-0547">Nucleotide-binding</keyword>
<feature type="compositionally biased region" description="Basic and acidic residues" evidence="7">
    <location>
        <begin position="569"/>
        <end position="590"/>
    </location>
</feature>
<feature type="compositionally biased region" description="Basic and acidic residues" evidence="7">
    <location>
        <begin position="24"/>
        <end position="66"/>
    </location>
</feature>
<feature type="compositionally biased region" description="Polar residues" evidence="7">
    <location>
        <begin position="591"/>
        <end position="601"/>
    </location>
</feature>